<proteinExistence type="predicted"/>
<evidence type="ECO:0000313" key="1">
    <source>
        <dbReference type="EMBL" id="KAB7834095.1"/>
    </source>
</evidence>
<dbReference type="OrthoDB" id="4533444at2"/>
<reference evidence="1 2" key="1">
    <citation type="journal article" date="2019" name="Microb. Cell Fact.">
        <title>Exploring novel herbicidin analogues by transcriptional regulator overexpression and MS/MS molecular networking.</title>
        <authorList>
            <person name="Shi Y."/>
            <person name="Gu R."/>
            <person name="Li Y."/>
            <person name="Wang X."/>
            <person name="Ren W."/>
            <person name="Li X."/>
            <person name="Wang L."/>
            <person name="Xie Y."/>
            <person name="Hong B."/>
        </authorList>
    </citation>
    <scope>NUCLEOTIDE SEQUENCE [LARGE SCALE GENOMIC DNA]</scope>
    <source>
        <strain evidence="1 2">US-43</strain>
    </source>
</reference>
<dbReference type="PANTHER" id="PTHR34613">
    <property type="entry name" value="SLL0800 PROTEIN"/>
    <property type="match status" value="1"/>
</dbReference>
<protein>
    <recommendedName>
        <fullName evidence="3">Rpn family recombination-promoting nuclease/putative transposase</fullName>
    </recommendedName>
</protein>
<organism evidence="1 2">
    <name type="scientific">Streptomyces mobaraensis</name>
    <name type="common">Streptoverticillium mobaraense</name>
    <dbReference type="NCBI Taxonomy" id="35621"/>
    <lineage>
        <taxon>Bacteria</taxon>
        <taxon>Bacillati</taxon>
        <taxon>Actinomycetota</taxon>
        <taxon>Actinomycetes</taxon>
        <taxon>Kitasatosporales</taxon>
        <taxon>Streptomycetaceae</taxon>
        <taxon>Streptomyces</taxon>
    </lineage>
</organism>
<gene>
    <name evidence="1" type="ORF">FRZ00_31035</name>
</gene>
<dbReference type="Proteomes" id="UP000327000">
    <property type="component" value="Unassembled WGS sequence"/>
</dbReference>
<name>A0A5N5VYX4_STRMB</name>
<evidence type="ECO:0008006" key="3">
    <source>
        <dbReference type="Google" id="ProtNLM"/>
    </source>
</evidence>
<dbReference type="EMBL" id="VOKX01000117">
    <property type="protein sequence ID" value="KAB7834095.1"/>
    <property type="molecule type" value="Genomic_DNA"/>
</dbReference>
<keyword evidence="2" id="KW-1185">Reference proteome</keyword>
<dbReference type="AlphaFoldDB" id="A0A5N5VYX4"/>
<dbReference type="PANTHER" id="PTHR34613:SF1">
    <property type="entry name" value="SLL6017 PROTEIN"/>
    <property type="match status" value="1"/>
</dbReference>
<accession>A0A5N5VYX4</accession>
<evidence type="ECO:0000313" key="2">
    <source>
        <dbReference type="Proteomes" id="UP000327000"/>
    </source>
</evidence>
<sequence>MVTSQHETSHRIFQERPGLLSPVFRILGVSLPEEAAVEVLTGDVTEIRPLERRVDSVLRIRPPDGGDGFLLAIEAQGRRAEDKPVSWAYYLSFLMAKYSCPALLLVVCQDKATAGWAAGPFPLGHAEWAALSVQPLVLGPGNLPVILDVEEAAQDLPLAAFSALTHGRHPDVTAILETLARALDTVDRETSKYYWEMLEIGLGDTRARETWRKLMNVRTYFPGRGTLIEETYDKALAEGRERGLAEGRERGLAEGREKGRAEGCAEGRLRERAQQVLRILAHREIDVPDAVRERVSGCADLDTLGLWLDRAFTVTRAEDIFDERP</sequence>
<comment type="caution">
    <text evidence="1">The sequence shown here is derived from an EMBL/GenBank/DDBJ whole genome shotgun (WGS) entry which is preliminary data.</text>
</comment>